<organism evidence="1 2">
    <name type="scientific">Anisodus tanguticus</name>
    <dbReference type="NCBI Taxonomy" id="243964"/>
    <lineage>
        <taxon>Eukaryota</taxon>
        <taxon>Viridiplantae</taxon>
        <taxon>Streptophyta</taxon>
        <taxon>Embryophyta</taxon>
        <taxon>Tracheophyta</taxon>
        <taxon>Spermatophyta</taxon>
        <taxon>Magnoliopsida</taxon>
        <taxon>eudicotyledons</taxon>
        <taxon>Gunneridae</taxon>
        <taxon>Pentapetalae</taxon>
        <taxon>asterids</taxon>
        <taxon>lamiids</taxon>
        <taxon>Solanales</taxon>
        <taxon>Solanaceae</taxon>
        <taxon>Solanoideae</taxon>
        <taxon>Hyoscyameae</taxon>
        <taxon>Anisodus</taxon>
    </lineage>
</organism>
<dbReference type="Proteomes" id="UP001291623">
    <property type="component" value="Unassembled WGS sequence"/>
</dbReference>
<reference evidence="1" key="1">
    <citation type="submission" date="2023-12" db="EMBL/GenBank/DDBJ databases">
        <title>Genome assembly of Anisodus tanguticus.</title>
        <authorList>
            <person name="Wang Y.-J."/>
        </authorList>
    </citation>
    <scope>NUCLEOTIDE SEQUENCE</scope>
    <source>
        <strain evidence="1">KB-2021</strain>
        <tissue evidence="1">Leaf</tissue>
    </source>
</reference>
<comment type="caution">
    <text evidence="1">The sequence shown here is derived from an EMBL/GenBank/DDBJ whole genome shotgun (WGS) entry which is preliminary data.</text>
</comment>
<evidence type="ECO:0000313" key="2">
    <source>
        <dbReference type="Proteomes" id="UP001291623"/>
    </source>
</evidence>
<evidence type="ECO:0000313" key="1">
    <source>
        <dbReference type="EMBL" id="KAK4363275.1"/>
    </source>
</evidence>
<dbReference type="EMBL" id="JAVYJV010000009">
    <property type="protein sequence ID" value="KAK4363275.1"/>
    <property type="molecule type" value="Genomic_DNA"/>
</dbReference>
<protein>
    <submittedName>
        <fullName evidence="1">Uncharacterized protein</fullName>
    </submittedName>
</protein>
<gene>
    <name evidence="1" type="ORF">RND71_018516</name>
</gene>
<name>A0AAE1S4J8_9SOLA</name>
<sequence>MIGQDLVVHWELMRGEQVYTPPSWEERPCYHLEDPARNMMVDQGYENSRWKIAGFESTNRQSYQGFA</sequence>
<proteinExistence type="predicted"/>
<dbReference type="AlphaFoldDB" id="A0AAE1S4J8"/>
<accession>A0AAE1S4J8</accession>
<keyword evidence="2" id="KW-1185">Reference proteome</keyword>